<dbReference type="RefSeq" id="WP_217138601.1">
    <property type="nucleotide sequence ID" value="NZ_JAFMOU010000069.1"/>
</dbReference>
<name>A0ABS6L2T2_9GAMM</name>
<sequence>MKTAHLVDPELRPLLDLMPERVLEASVLPDMRAQRQAAALESLLQDDGLPVSVAHHHITGSEGAPAVRVVVISPQHARQGRMGILHIHGGGYVLGSPEQSMPLTRPTAAQHDCVIVSVDYRLAPETPFPGPLEDCYAALVWMTAQAEALGIDPEHIGVMGDSAGAGLAASLALLTRDRNGPKLAFQNLMYPMLDDRTVTDPNPNPVTGEFSWTREDNRFGWHAYLGHEAGLRDISCYAAAGRAEDLSGLPPAWIGVGSIDLFLDENIDYAHRLIRAGVPVEFSIYPGGFHGFNGDPAYALARRARKQRQDALAGFNPLRHHHDFGL</sequence>
<dbReference type="PANTHER" id="PTHR48081">
    <property type="entry name" value="AB HYDROLASE SUPERFAMILY PROTEIN C4A8.06C"/>
    <property type="match status" value="1"/>
</dbReference>
<dbReference type="Pfam" id="PF07859">
    <property type="entry name" value="Abhydrolase_3"/>
    <property type="match status" value="1"/>
</dbReference>
<keyword evidence="4" id="KW-1185">Reference proteome</keyword>
<dbReference type="InterPro" id="IPR013094">
    <property type="entry name" value="AB_hydrolase_3"/>
</dbReference>
<organism evidence="3 4">
    <name type="scientific">Rahnella perminowiae</name>
    <dbReference type="NCBI Taxonomy" id="2816244"/>
    <lineage>
        <taxon>Bacteria</taxon>
        <taxon>Pseudomonadati</taxon>
        <taxon>Pseudomonadota</taxon>
        <taxon>Gammaproteobacteria</taxon>
        <taxon>Enterobacterales</taxon>
        <taxon>Yersiniaceae</taxon>
        <taxon>Rahnella</taxon>
    </lineage>
</organism>
<evidence type="ECO:0000259" key="2">
    <source>
        <dbReference type="Pfam" id="PF07859"/>
    </source>
</evidence>
<keyword evidence="1 3" id="KW-0378">Hydrolase</keyword>
<dbReference type="PANTHER" id="PTHR48081:SF8">
    <property type="entry name" value="ALPHA_BETA HYDROLASE FOLD-3 DOMAIN-CONTAINING PROTEIN-RELATED"/>
    <property type="match status" value="1"/>
</dbReference>
<proteinExistence type="predicted"/>
<dbReference type="Proteomes" id="UP000699865">
    <property type="component" value="Unassembled WGS sequence"/>
</dbReference>
<dbReference type="GO" id="GO:0016787">
    <property type="term" value="F:hydrolase activity"/>
    <property type="evidence" value="ECO:0007669"/>
    <property type="project" value="UniProtKB-KW"/>
</dbReference>
<dbReference type="InterPro" id="IPR050300">
    <property type="entry name" value="GDXG_lipolytic_enzyme"/>
</dbReference>
<protein>
    <submittedName>
        <fullName evidence="3">Alpha/beta hydrolase</fullName>
    </submittedName>
</protein>
<gene>
    <name evidence="3" type="ORF">J1786_14655</name>
</gene>
<accession>A0ABS6L2T2</accession>
<feature type="domain" description="Alpha/beta hydrolase fold-3" evidence="2">
    <location>
        <begin position="84"/>
        <end position="292"/>
    </location>
</feature>
<comment type="caution">
    <text evidence="3">The sequence shown here is derived from an EMBL/GenBank/DDBJ whole genome shotgun (WGS) entry which is preliminary data.</text>
</comment>
<reference evidence="3 4" key="1">
    <citation type="submission" date="2021-03" db="EMBL/GenBank/DDBJ databases">
        <title>Five novel Rahnella species.</title>
        <authorList>
            <person name="Brady C."/>
            <person name="Asselin J."/>
            <person name="Beer S."/>
            <person name="Bruberg M.B."/>
            <person name="Crampton B."/>
            <person name="Venter S."/>
            <person name="Arnold D."/>
            <person name="Denman S."/>
        </authorList>
    </citation>
    <scope>NUCLEOTIDE SEQUENCE [LARGE SCALE GENOMIC DNA]</scope>
    <source>
        <strain evidence="3 4">L72c</strain>
    </source>
</reference>
<evidence type="ECO:0000313" key="3">
    <source>
        <dbReference type="EMBL" id="MBU9836043.1"/>
    </source>
</evidence>
<dbReference type="EMBL" id="JAFMOU010000069">
    <property type="protein sequence ID" value="MBU9836043.1"/>
    <property type="molecule type" value="Genomic_DNA"/>
</dbReference>
<evidence type="ECO:0000313" key="4">
    <source>
        <dbReference type="Proteomes" id="UP000699865"/>
    </source>
</evidence>
<evidence type="ECO:0000256" key="1">
    <source>
        <dbReference type="ARBA" id="ARBA00022801"/>
    </source>
</evidence>